<dbReference type="InterPro" id="IPR006059">
    <property type="entry name" value="SBP"/>
</dbReference>
<organism evidence="1">
    <name type="scientific">uncultured Chloroflexota bacterium</name>
    <dbReference type="NCBI Taxonomy" id="166587"/>
    <lineage>
        <taxon>Bacteria</taxon>
        <taxon>Bacillati</taxon>
        <taxon>Chloroflexota</taxon>
        <taxon>environmental samples</taxon>
    </lineage>
</organism>
<dbReference type="Gene3D" id="3.40.190.10">
    <property type="entry name" value="Periplasmic binding protein-like II"/>
    <property type="match status" value="1"/>
</dbReference>
<sequence>MTTAGAERRAMGVAGGATRRRVMGIAGTGAAGLLLAACGGSTGPGGSSAAPAQFKEVVTLDFAHRWEGVREPLIQQQIESFAKIQPNIKVSAQQLFCSTGENCIGGMDYGKITTQMAAGTPPDLFMVQSPFAADYAARGSLMNLNDLAKRDKLELPKTFYPALVTMGTYKGNVIGLPQLSAGDTPYLFMSTQAFQEAGMDVNKPPTTWEDLVSMAQRLSKRGGGAGGFDRIGMDFPTNPFIHYAAKNNVKILSDDATKVTFNTPEGVDTLQWMANTAQQLYGQNQNRAAFMTAAAAQGTGGGRAPYYTNKVGMWNSGVWHFFEIKAEKEIHNPGFQYNVALLPHNAKNAQAKLNSLADVVWLYSVPNSSKKADAAFEFLKHVTMGEGNRIFVKAQNRPSPALKINEDPDFSKDNPHWNTTIKKALEIMTPLPQTPAWAKVSAALTKMQNDALNGTSAPREAIAEAARDAQLAIDELKR</sequence>
<dbReference type="SUPFAM" id="SSF53850">
    <property type="entry name" value="Periplasmic binding protein-like II"/>
    <property type="match status" value="1"/>
</dbReference>
<proteinExistence type="predicted"/>
<accession>A0A6J4H304</accession>
<dbReference type="InterPro" id="IPR050490">
    <property type="entry name" value="Bact_solute-bd_prot1"/>
</dbReference>
<evidence type="ECO:0008006" key="2">
    <source>
        <dbReference type="Google" id="ProtNLM"/>
    </source>
</evidence>
<evidence type="ECO:0000313" key="1">
    <source>
        <dbReference type="EMBL" id="CAA9213536.1"/>
    </source>
</evidence>
<dbReference type="EMBL" id="CADCTC010000007">
    <property type="protein sequence ID" value="CAA9213536.1"/>
    <property type="molecule type" value="Genomic_DNA"/>
</dbReference>
<dbReference type="PROSITE" id="PS51318">
    <property type="entry name" value="TAT"/>
    <property type="match status" value="1"/>
</dbReference>
<dbReference type="PANTHER" id="PTHR43649">
    <property type="entry name" value="ARABINOSE-BINDING PROTEIN-RELATED"/>
    <property type="match status" value="1"/>
</dbReference>
<gene>
    <name evidence="1" type="ORF">AVDCRST_MAG77-76</name>
</gene>
<protein>
    <recommendedName>
        <fullName evidence="2">ABC transporter, substrate-binding protein (Cluster 1, maltose/g3p/polyamine/iron)</fullName>
    </recommendedName>
</protein>
<name>A0A6J4H304_9CHLR</name>
<reference evidence="1" key="1">
    <citation type="submission" date="2020-02" db="EMBL/GenBank/DDBJ databases">
        <authorList>
            <person name="Meier V. D."/>
        </authorList>
    </citation>
    <scope>NUCLEOTIDE SEQUENCE</scope>
    <source>
        <strain evidence="1">AVDCRST_MAG77</strain>
    </source>
</reference>
<dbReference type="InterPro" id="IPR006311">
    <property type="entry name" value="TAT_signal"/>
</dbReference>
<dbReference type="PANTHER" id="PTHR43649:SF12">
    <property type="entry name" value="DIACETYLCHITOBIOSE BINDING PROTEIN DASA"/>
    <property type="match status" value="1"/>
</dbReference>
<dbReference type="Pfam" id="PF01547">
    <property type="entry name" value="SBP_bac_1"/>
    <property type="match status" value="1"/>
</dbReference>
<dbReference type="AlphaFoldDB" id="A0A6J4H304"/>